<feature type="domain" description="DUF5678" evidence="1">
    <location>
        <begin position="11"/>
        <end position="45"/>
    </location>
</feature>
<dbReference type="Gene3D" id="2.40.70.10">
    <property type="entry name" value="Acid Proteases"/>
    <property type="match status" value="1"/>
</dbReference>
<evidence type="ECO:0000259" key="1">
    <source>
        <dbReference type="Pfam" id="PF18929"/>
    </source>
</evidence>
<organism evidence="2 3">
    <name type="scientific">Candidatus Giovannonibacteria bacterium GW2011_GWA2_45_21</name>
    <dbReference type="NCBI Taxonomy" id="1618649"/>
    <lineage>
        <taxon>Bacteria</taxon>
        <taxon>Candidatus Giovannoniibacteriota</taxon>
    </lineage>
</organism>
<dbReference type="InterPro" id="IPR021109">
    <property type="entry name" value="Peptidase_aspartic_dom_sf"/>
</dbReference>
<dbReference type="AlphaFoldDB" id="A0A0G1Q3A4"/>
<evidence type="ECO:0000313" key="3">
    <source>
        <dbReference type="Proteomes" id="UP000034696"/>
    </source>
</evidence>
<dbReference type="SUPFAM" id="SSF50630">
    <property type="entry name" value="Acid proteases"/>
    <property type="match status" value="1"/>
</dbReference>
<protein>
    <recommendedName>
        <fullName evidence="1">DUF5678 domain-containing protein</fullName>
    </recommendedName>
</protein>
<sequence>MQRTLPIIDIKKYGGKQVAIFRGRIVASGGTSTEAIKKAKEKLPGTFPAAEILVKGRGGKGVRAIFQIDSGATITILPADDAKLLGIEVSSGDQLIIRGISGEEIVGYKHLLAIDIEGLNLKIPAVFILNPSVPRVLGREGFFSKFAIIFVEEKRKVALFDKLDKSRLLKAVFTQN</sequence>
<dbReference type="EMBL" id="LCKT01000045">
    <property type="protein sequence ID" value="KKU03140.1"/>
    <property type="molecule type" value="Genomic_DNA"/>
</dbReference>
<dbReference type="Pfam" id="PF18929">
    <property type="entry name" value="DUF5678"/>
    <property type="match status" value="1"/>
</dbReference>
<name>A0A0G1Q3A4_9BACT</name>
<gene>
    <name evidence="2" type="ORF">UX06_C0045G0006</name>
</gene>
<evidence type="ECO:0000313" key="2">
    <source>
        <dbReference type="EMBL" id="KKU03140.1"/>
    </source>
</evidence>
<dbReference type="Pfam" id="PF13975">
    <property type="entry name" value="gag-asp_proteas"/>
    <property type="match status" value="1"/>
</dbReference>
<dbReference type="Proteomes" id="UP000034696">
    <property type="component" value="Unassembled WGS sequence"/>
</dbReference>
<dbReference type="InterPro" id="IPR043734">
    <property type="entry name" value="DUF5678"/>
</dbReference>
<accession>A0A0G1Q3A4</accession>
<comment type="caution">
    <text evidence="2">The sequence shown here is derived from an EMBL/GenBank/DDBJ whole genome shotgun (WGS) entry which is preliminary data.</text>
</comment>
<proteinExistence type="predicted"/>
<reference evidence="2 3" key="1">
    <citation type="journal article" date="2015" name="Nature">
        <title>rRNA introns, odd ribosomes, and small enigmatic genomes across a large radiation of phyla.</title>
        <authorList>
            <person name="Brown C.T."/>
            <person name="Hug L.A."/>
            <person name="Thomas B.C."/>
            <person name="Sharon I."/>
            <person name="Castelle C.J."/>
            <person name="Singh A."/>
            <person name="Wilkins M.J."/>
            <person name="Williams K.H."/>
            <person name="Banfield J.F."/>
        </authorList>
    </citation>
    <scope>NUCLEOTIDE SEQUENCE [LARGE SCALE GENOMIC DNA]</scope>
</reference>